<accession>A0A0E0BHF2</accession>
<dbReference type="HOGENOM" id="CLU_2458408_0_0_1"/>
<reference evidence="1" key="2">
    <citation type="submission" date="2018-05" db="EMBL/GenBank/DDBJ databases">
        <title>OgluRS3 (Oryza glumaepatula Reference Sequence Version 3).</title>
        <authorList>
            <person name="Zhang J."/>
            <person name="Kudrna D."/>
            <person name="Lee S."/>
            <person name="Talag J."/>
            <person name="Welchert J."/>
            <person name="Wing R.A."/>
        </authorList>
    </citation>
    <scope>NUCLEOTIDE SEQUENCE [LARGE SCALE GENOMIC DNA]</scope>
</reference>
<dbReference type="Gramene" id="OGLUM11G08440.2">
    <property type="protein sequence ID" value="OGLUM11G08440.2"/>
    <property type="gene ID" value="OGLUM11G08440"/>
</dbReference>
<name>A0A0E0BHF2_9ORYZ</name>
<organism evidence="1">
    <name type="scientific">Oryza glumipatula</name>
    <dbReference type="NCBI Taxonomy" id="40148"/>
    <lineage>
        <taxon>Eukaryota</taxon>
        <taxon>Viridiplantae</taxon>
        <taxon>Streptophyta</taxon>
        <taxon>Embryophyta</taxon>
        <taxon>Tracheophyta</taxon>
        <taxon>Spermatophyta</taxon>
        <taxon>Magnoliopsida</taxon>
        <taxon>Liliopsida</taxon>
        <taxon>Poales</taxon>
        <taxon>Poaceae</taxon>
        <taxon>BOP clade</taxon>
        <taxon>Oryzoideae</taxon>
        <taxon>Oryzeae</taxon>
        <taxon>Oryzinae</taxon>
        <taxon>Oryza</taxon>
    </lineage>
</organism>
<evidence type="ECO:0000313" key="2">
    <source>
        <dbReference type="Proteomes" id="UP000026961"/>
    </source>
</evidence>
<reference evidence="1" key="1">
    <citation type="submission" date="2015-04" db="UniProtKB">
        <authorList>
            <consortium name="EnsemblPlants"/>
        </authorList>
    </citation>
    <scope>IDENTIFICATION</scope>
</reference>
<protein>
    <submittedName>
        <fullName evidence="1">Uncharacterized protein</fullName>
    </submittedName>
</protein>
<dbReference type="AlphaFoldDB" id="A0A0E0BHF2"/>
<keyword evidence="2" id="KW-1185">Reference proteome</keyword>
<dbReference type="EnsemblPlants" id="OGLUM11G08440.2">
    <property type="protein sequence ID" value="OGLUM11G08440.2"/>
    <property type="gene ID" value="OGLUM11G08440"/>
</dbReference>
<dbReference type="Proteomes" id="UP000026961">
    <property type="component" value="Chromosome 11"/>
</dbReference>
<sequence length="98" mass="11115">MNGLPASVVMRRPVGDLVVISSLPSFFRSGSSTCSSFNWFFRKNCYERKYPDLSQLCNGYFIAAAHHSSSSTDNHTYNLQLKHHIGQRRHHRSGLDSV</sequence>
<proteinExistence type="predicted"/>
<evidence type="ECO:0000313" key="1">
    <source>
        <dbReference type="EnsemblPlants" id="OGLUM11G08440.2"/>
    </source>
</evidence>